<name>A0A7N6ASL2_ANATE</name>
<dbReference type="Ensembl" id="ENSATET00000056500.2">
    <property type="protein sequence ID" value="ENSATEP00000053241.1"/>
    <property type="gene ID" value="ENSATEG00000015671.3"/>
</dbReference>
<dbReference type="InterPro" id="IPR011607">
    <property type="entry name" value="MGS-like_dom"/>
</dbReference>
<keyword evidence="12" id="KW-0378">Hydrolase</keyword>
<dbReference type="FunFam" id="3.40.50.1380:FF:000003">
    <property type="entry name" value="Bifunctional purine biosynthesis protein"/>
    <property type="match status" value="1"/>
</dbReference>
<dbReference type="NCBIfam" id="NF005492">
    <property type="entry name" value="PRK07106.1"/>
    <property type="match status" value="1"/>
</dbReference>
<reference evidence="20" key="1">
    <citation type="submission" date="2021-04" db="EMBL/GenBank/DDBJ databases">
        <authorList>
            <consortium name="Wellcome Sanger Institute Data Sharing"/>
        </authorList>
    </citation>
    <scope>NUCLEOTIDE SEQUENCE [LARGE SCALE GENOMIC DNA]</scope>
</reference>
<dbReference type="CDD" id="cd01421">
    <property type="entry name" value="IMPCH"/>
    <property type="match status" value="1"/>
</dbReference>
<dbReference type="PIRSF" id="PIRSF000414">
    <property type="entry name" value="AICARFT_IMPCHas"/>
    <property type="match status" value="1"/>
</dbReference>
<dbReference type="EC" id="3.5.4.10" evidence="7"/>
<evidence type="ECO:0000256" key="11">
    <source>
        <dbReference type="ARBA" id="ARBA00022755"/>
    </source>
</evidence>
<evidence type="ECO:0000256" key="16">
    <source>
        <dbReference type="ARBA" id="ARBA00047515"/>
    </source>
</evidence>
<dbReference type="EC" id="2.1.2.3" evidence="6"/>
<evidence type="ECO:0000256" key="3">
    <source>
        <dbReference type="ARBA" id="ARBA00004844"/>
    </source>
</evidence>
<evidence type="ECO:0000256" key="9">
    <source>
        <dbReference type="ARBA" id="ARBA00022490"/>
    </source>
</evidence>
<dbReference type="PROSITE" id="PS51855">
    <property type="entry name" value="MGS"/>
    <property type="match status" value="1"/>
</dbReference>
<evidence type="ECO:0000256" key="4">
    <source>
        <dbReference type="ARBA" id="ARBA00004954"/>
    </source>
</evidence>
<protein>
    <recommendedName>
        <fullName evidence="8">Bifunctional purine biosynthesis protein ATIC</fullName>
        <ecNumber evidence="6">2.1.2.3</ecNumber>
        <ecNumber evidence="7">3.5.4.10</ecNumber>
    </recommendedName>
    <alternativeName>
        <fullName evidence="14">AICAR transformylase/inosine monophosphate cyclohydrolase</fullName>
    </alternativeName>
</protein>
<evidence type="ECO:0000256" key="10">
    <source>
        <dbReference type="ARBA" id="ARBA00022679"/>
    </source>
</evidence>
<keyword evidence="13" id="KW-0511">Multifunctional enzyme</keyword>
<evidence type="ECO:0000256" key="6">
    <source>
        <dbReference type="ARBA" id="ARBA00012253"/>
    </source>
</evidence>
<sequence length="564" mass="61700">MLLRVANVGQRALLSVSDKSGLLDFAKRLVDVGLSLVASGGTAKTLREAGLAVRDVSELTGHPEMLGGRVKTLHPAVHGGILARKTSSDAADMERLGYSLVRVVVCNLYPFVKTVSNPSVTVEDAVEQIDIGGVTLLRAAAKNHARVTIVCDPADYSLVAKELESSGDKDTTLETRKTLALKAFTHTAQYDEAISDYFRGQYSRGVSQLPLRYGMNPHQAPAQLYTLRPALPLKGAAVGVPLSEEEAKVCMVHDMLKDLTPLATAYARARGSDRMSSFGDFIAVSDVCDVPTARIISREVSDGIIAPGYDEEALKILSKKKNGNYCVLQMDPDYQPDEAEVRVLFGLHLKQKRNEGLINKDFFSNVNKCSQNPLTLFCVHKLSEEAVRDLTVATIAVKYTQSNSVCYAKDGQVIGIGAGQQSRIHCTRLAGDKADNWWLRHHPRVLNMKFRSGVKRAEMANAIDQYVSNTIGEGPDLAVWKSMYEEVPELLSETEKKNWISSLQAVAVSSDAFFPFRDNIDRAKRSGVEYIAAPAGSAADEIVINACNEQGITLVHTKLRLFHH</sequence>
<dbReference type="InterPro" id="IPR024051">
    <property type="entry name" value="AICAR_Tfase_dup_dom_sf"/>
</dbReference>
<comment type="pathway">
    <text evidence="3">Purine metabolism; IMP biosynthesis via de novo pathway; IMP from 5-formamido-1-(5-phospho-D-ribosyl)imidazole-4-carboxamide: step 1/1.</text>
</comment>
<evidence type="ECO:0000256" key="14">
    <source>
        <dbReference type="ARBA" id="ARBA00032307"/>
    </source>
</evidence>
<evidence type="ECO:0000256" key="13">
    <source>
        <dbReference type="ARBA" id="ARBA00023268"/>
    </source>
</evidence>
<evidence type="ECO:0000256" key="15">
    <source>
        <dbReference type="ARBA" id="ARBA00046691"/>
    </source>
</evidence>
<dbReference type="Pfam" id="PF01808">
    <property type="entry name" value="AICARFT_IMPCHas"/>
    <property type="match status" value="2"/>
</dbReference>
<dbReference type="GO" id="GO:0006189">
    <property type="term" value="P:'de novo' IMP biosynthetic process"/>
    <property type="evidence" value="ECO:0007669"/>
    <property type="project" value="UniProtKB-UniPathway"/>
</dbReference>
<organism evidence="20 21">
    <name type="scientific">Anabas testudineus</name>
    <name type="common">Climbing perch</name>
    <name type="synonym">Anthias testudineus</name>
    <dbReference type="NCBI Taxonomy" id="64144"/>
    <lineage>
        <taxon>Eukaryota</taxon>
        <taxon>Metazoa</taxon>
        <taxon>Chordata</taxon>
        <taxon>Craniata</taxon>
        <taxon>Vertebrata</taxon>
        <taxon>Euteleostomi</taxon>
        <taxon>Actinopterygii</taxon>
        <taxon>Neopterygii</taxon>
        <taxon>Teleostei</taxon>
        <taxon>Neoteleostei</taxon>
        <taxon>Acanthomorphata</taxon>
        <taxon>Anabantaria</taxon>
        <taxon>Anabantiformes</taxon>
        <taxon>Anabantoidei</taxon>
        <taxon>Anabantidae</taxon>
        <taxon>Anabas</taxon>
    </lineage>
</organism>
<dbReference type="InterPro" id="IPR002695">
    <property type="entry name" value="PurH-like"/>
</dbReference>
<dbReference type="SUPFAM" id="SSF53927">
    <property type="entry name" value="Cytidine deaminase-like"/>
    <property type="match status" value="1"/>
</dbReference>
<comment type="subunit">
    <text evidence="15">Homodimer. Associates with internalized INSR complexes on Golgi/endosomal membranes. Interacts with INSR; ATIC together with PRKAA2/AMPK2 and HACD3/PTPLAD1 is proposed to be part of a signaling network regulating INSR autophosphorylation and endocytosis.</text>
</comment>
<comment type="catalytic activity">
    <reaction evidence="1">
        <text>10-formyldihydrofolate + 5-amino-1-(5-phospho-beta-D-ribosyl)imidazole-4-carboxamide = 5-formamido-1-(5-phospho-D-ribosyl)imidazole-4-carboxamide + 7,8-dihydrofolate</text>
        <dbReference type="Rhea" id="RHEA:59144"/>
        <dbReference type="ChEBI" id="CHEBI:57451"/>
        <dbReference type="ChEBI" id="CHEBI:57452"/>
        <dbReference type="ChEBI" id="CHEBI:58467"/>
        <dbReference type="ChEBI" id="CHEBI:58475"/>
    </reaction>
    <physiologicalReaction direction="left-to-right" evidence="1">
        <dbReference type="Rhea" id="RHEA:59145"/>
    </physiologicalReaction>
</comment>
<comment type="subcellular location">
    <subcellularLocation>
        <location evidence="2">Cytoplasm</location>
        <location evidence="2">Cytosol</location>
    </subcellularLocation>
</comment>
<dbReference type="SUPFAM" id="SSF52335">
    <property type="entry name" value="Methylglyoxal synthase-like"/>
    <property type="match status" value="1"/>
</dbReference>
<dbReference type="AlphaFoldDB" id="A0A7N6ASL2"/>
<comment type="catalytic activity">
    <reaction evidence="16">
        <text>(6R)-10-formyltetrahydrofolate + 5-amino-1-(5-phospho-beta-D-ribosyl)imidazole-4-carboxamide = 5-formamido-1-(5-phospho-D-ribosyl)imidazole-4-carboxamide + (6S)-5,6,7,8-tetrahydrofolate</text>
        <dbReference type="Rhea" id="RHEA:22192"/>
        <dbReference type="ChEBI" id="CHEBI:57453"/>
        <dbReference type="ChEBI" id="CHEBI:58467"/>
        <dbReference type="ChEBI" id="CHEBI:58475"/>
        <dbReference type="ChEBI" id="CHEBI:195366"/>
        <dbReference type="EC" id="2.1.2.3"/>
    </reaction>
    <physiologicalReaction direction="left-to-right" evidence="16">
        <dbReference type="Rhea" id="RHEA:22193"/>
    </physiologicalReaction>
</comment>
<dbReference type="Gene3D" id="3.40.50.1380">
    <property type="entry name" value="Methylglyoxal synthase-like domain"/>
    <property type="match status" value="1"/>
</dbReference>
<keyword evidence="10" id="KW-0808">Transferase</keyword>
<dbReference type="Proteomes" id="UP000265040">
    <property type="component" value="Chromosome 3"/>
</dbReference>
<dbReference type="FunFam" id="3.40.140.20:FF:000003">
    <property type="entry name" value="Bifunctional purine biosynthesis protein"/>
    <property type="match status" value="1"/>
</dbReference>
<accession>A0A7N6ASL2</accession>
<dbReference type="Pfam" id="PF02142">
    <property type="entry name" value="MGS"/>
    <property type="match status" value="1"/>
</dbReference>
<keyword evidence="11" id="KW-0658">Purine biosynthesis</keyword>
<dbReference type="GeneTree" id="ENSGT00390000004553"/>
<keyword evidence="21" id="KW-1185">Reference proteome</keyword>
<dbReference type="SMART" id="SM00798">
    <property type="entry name" value="AICARFT_IMPCHas"/>
    <property type="match status" value="1"/>
</dbReference>
<comment type="pathway">
    <text evidence="4">Purine metabolism; IMP biosynthesis via de novo pathway; 5-formamido-1-(5-phospho-D-ribosyl)imidazole-4-carboxamide from 5-amino-1-(5-phospho-D-ribosyl)imidazole-4-carboxamide (10-formyl THF route): step 1/1.</text>
</comment>
<evidence type="ECO:0000256" key="5">
    <source>
        <dbReference type="ARBA" id="ARBA00007667"/>
    </source>
</evidence>
<dbReference type="InterPro" id="IPR036914">
    <property type="entry name" value="MGS-like_dom_sf"/>
</dbReference>
<dbReference type="SMART" id="SM00851">
    <property type="entry name" value="MGS"/>
    <property type="match status" value="1"/>
</dbReference>
<comment type="similarity">
    <text evidence="5">Belongs to the PurH family.</text>
</comment>
<evidence type="ECO:0000256" key="2">
    <source>
        <dbReference type="ARBA" id="ARBA00004514"/>
    </source>
</evidence>
<dbReference type="FunFam" id="1.10.287.440:FF:000001">
    <property type="entry name" value="Bifunctional purine biosynthesis protein PURH"/>
    <property type="match status" value="1"/>
</dbReference>
<proteinExistence type="inferred from homology"/>
<evidence type="ECO:0000259" key="19">
    <source>
        <dbReference type="PROSITE" id="PS51855"/>
    </source>
</evidence>
<keyword evidence="9" id="KW-0963">Cytoplasm</keyword>
<dbReference type="GO" id="GO:0005829">
    <property type="term" value="C:cytosol"/>
    <property type="evidence" value="ECO:0007669"/>
    <property type="project" value="UniProtKB-SubCell"/>
</dbReference>
<dbReference type="PANTHER" id="PTHR11692:SF0">
    <property type="entry name" value="BIFUNCTIONAL PURINE BIOSYNTHESIS PROTEIN ATIC"/>
    <property type="match status" value="1"/>
</dbReference>
<evidence type="ECO:0000313" key="20">
    <source>
        <dbReference type="Ensembl" id="ENSATEP00000053241.1"/>
    </source>
</evidence>
<evidence type="ECO:0000256" key="18">
    <source>
        <dbReference type="ARBA" id="ARBA00053070"/>
    </source>
</evidence>
<evidence type="ECO:0000256" key="7">
    <source>
        <dbReference type="ARBA" id="ARBA00012712"/>
    </source>
</evidence>
<evidence type="ECO:0000256" key="1">
    <source>
        <dbReference type="ARBA" id="ARBA00000945"/>
    </source>
</evidence>
<dbReference type="GO" id="GO:0004643">
    <property type="term" value="F:phosphoribosylaminoimidazolecarboxamide formyltransferase activity"/>
    <property type="evidence" value="ECO:0007669"/>
    <property type="project" value="UniProtKB-EC"/>
</dbReference>
<evidence type="ECO:0000256" key="17">
    <source>
        <dbReference type="ARBA" id="ARBA00048341"/>
    </source>
</evidence>
<comment type="function">
    <text evidence="18">Bifunctional enzyme that catalyzes the last two steps of purine biosynthesis. Acts as a transformylase that incorporates a formyl group to the AMP analog AICAR (5-amino-1-(5-phospho-beta-D-ribosyl)imidazole-4-carboxamide) to produce the intermediate formyl-AICAR (FAICAR). Can use both 10-formyldihydrofolate and 10-formyltetrahydrofolate as the formyl donor in this reaction. Also catalyzes the cyclization of FAICAR to inosine monophosphate (IMP). Promotes insulin receptor/INSR autophosphorylation and is involved in INSR internalization.</text>
</comment>
<dbReference type="UniPathway" id="UPA00074">
    <property type="reaction ID" value="UER00133"/>
</dbReference>
<evidence type="ECO:0000256" key="12">
    <source>
        <dbReference type="ARBA" id="ARBA00022801"/>
    </source>
</evidence>
<evidence type="ECO:0000256" key="8">
    <source>
        <dbReference type="ARBA" id="ARBA00017905"/>
    </source>
</evidence>
<dbReference type="PANTHER" id="PTHR11692">
    <property type="entry name" value="BIFUNCTIONAL PURINE BIOSYNTHESIS PROTEIN PURH"/>
    <property type="match status" value="1"/>
</dbReference>
<dbReference type="Gene3D" id="1.10.287.440">
    <property type="match status" value="1"/>
</dbReference>
<dbReference type="InterPro" id="IPR024050">
    <property type="entry name" value="AICAR_Tfase_insert_dom_sf"/>
</dbReference>
<dbReference type="InterPro" id="IPR016193">
    <property type="entry name" value="Cytidine_deaminase-like"/>
</dbReference>
<comment type="catalytic activity">
    <reaction evidence="17">
        <text>IMP + H2O = 5-formamido-1-(5-phospho-D-ribosyl)imidazole-4-carboxamide</text>
        <dbReference type="Rhea" id="RHEA:18445"/>
        <dbReference type="ChEBI" id="CHEBI:15377"/>
        <dbReference type="ChEBI" id="CHEBI:58053"/>
        <dbReference type="ChEBI" id="CHEBI:58467"/>
        <dbReference type="EC" id="3.5.4.10"/>
    </reaction>
    <physiologicalReaction direction="right-to-left" evidence="17">
        <dbReference type="Rhea" id="RHEA:18447"/>
    </physiologicalReaction>
</comment>
<evidence type="ECO:0000313" key="21">
    <source>
        <dbReference type="Proteomes" id="UP000265040"/>
    </source>
</evidence>
<dbReference type="GO" id="GO:0003937">
    <property type="term" value="F:IMP cyclohydrolase activity"/>
    <property type="evidence" value="ECO:0007669"/>
    <property type="project" value="UniProtKB-EC"/>
</dbReference>
<reference evidence="20" key="2">
    <citation type="submission" date="2025-08" db="UniProtKB">
        <authorList>
            <consortium name="Ensembl"/>
        </authorList>
    </citation>
    <scope>IDENTIFICATION</scope>
</reference>
<feature type="domain" description="MGS-like" evidence="19">
    <location>
        <begin position="3"/>
        <end position="151"/>
    </location>
</feature>
<dbReference type="Gene3D" id="3.40.140.20">
    <property type="match status" value="2"/>
</dbReference>
<gene>
    <name evidence="20" type="primary">ATIC</name>
</gene>
<reference evidence="20" key="3">
    <citation type="submission" date="2025-09" db="UniProtKB">
        <authorList>
            <consortium name="Ensembl"/>
        </authorList>
    </citation>
    <scope>IDENTIFICATION</scope>
</reference>